<protein>
    <recommendedName>
        <fullName evidence="4">AtpZ/AtpI family protein</fullName>
    </recommendedName>
</protein>
<evidence type="ECO:0000256" key="1">
    <source>
        <dbReference type="SAM" id="Phobius"/>
    </source>
</evidence>
<evidence type="ECO:0008006" key="4">
    <source>
        <dbReference type="Google" id="ProtNLM"/>
    </source>
</evidence>
<keyword evidence="1" id="KW-0812">Transmembrane</keyword>
<dbReference type="EMBL" id="JALGBH010000001">
    <property type="protein sequence ID" value="MCJ0741290.1"/>
    <property type="molecule type" value="Genomic_DNA"/>
</dbReference>
<keyword evidence="1" id="KW-1133">Transmembrane helix</keyword>
<name>A0ABS9ZRR5_9SPHI</name>
<keyword evidence="3" id="KW-1185">Reference proteome</keyword>
<dbReference type="RefSeq" id="WP_243357735.1">
    <property type="nucleotide sequence ID" value="NZ_JALGBH010000001.1"/>
</dbReference>
<evidence type="ECO:0000313" key="3">
    <source>
        <dbReference type="Proteomes" id="UP001165460"/>
    </source>
</evidence>
<sequence length="70" mass="7649">MDAKERESSMEAANQSSIYINIVIGVIVGIVGVFLRFAYDSRMLSIISWAILAVGTILACKAVFRILNAK</sequence>
<accession>A0ABS9ZRR5</accession>
<evidence type="ECO:0000313" key="2">
    <source>
        <dbReference type="EMBL" id="MCJ0741290.1"/>
    </source>
</evidence>
<comment type="caution">
    <text evidence="2">The sequence shown here is derived from an EMBL/GenBank/DDBJ whole genome shotgun (WGS) entry which is preliminary data.</text>
</comment>
<proteinExistence type="predicted"/>
<reference evidence="2" key="1">
    <citation type="submission" date="2022-03" db="EMBL/GenBank/DDBJ databases">
        <authorList>
            <person name="Woo C.Y."/>
        </authorList>
    </citation>
    <scope>NUCLEOTIDE SEQUENCE</scope>
    <source>
        <strain evidence="2">CYS-01</strain>
    </source>
</reference>
<organism evidence="2 3">
    <name type="scientific">Pedobacter montanisoli</name>
    <dbReference type="NCBI Taxonomy" id="2923277"/>
    <lineage>
        <taxon>Bacteria</taxon>
        <taxon>Pseudomonadati</taxon>
        <taxon>Bacteroidota</taxon>
        <taxon>Sphingobacteriia</taxon>
        <taxon>Sphingobacteriales</taxon>
        <taxon>Sphingobacteriaceae</taxon>
        <taxon>Pedobacter</taxon>
    </lineage>
</organism>
<gene>
    <name evidence="2" type="ORF">MMF97_01125</name>
</gene>
<dbReference type="Proteomes" id="UP001165460">
    <property type="component" value="Unassembled WGS sequence"/>
</dbReference>
<keyword evidence="1" id="KW-0472">Membrane</keyword>
<feature type="transmembrane region" description="Helical" evidence="1">
    <location>
        <begin position="46"/>
        <end position="67"/>
    </location>
</feature>
<feature type="transmembrane region" description="Helical" evidence="1">
    <location>
        <begin position="18"/>
        <end position="39"/>
    </location>
</feature>